<comment type="caution">
    <text evidence="1">The sequence shown here is derived from an EMBL/GenBank/DDBJ whole genome shotgun (WGS) entry which is preliminary data.</text>
</comment>
<dbReference type="EMBL" id="JAAAIL010000598">
    <property type="protein sequence ID" value="KAG0274473.1"/>
    <property type="molecule type" value="Genomic_DNA"/>
</dbReference>
<evidence type="ECO:0008006" key="3">
    <source>
        <dbReference type="Google" id="ProtNLM"/>
    </source>
</evidence>
<dbReference type="InterPro" id="IPR032675">
    <property type="entry name" value="LRR_dom_sf"/>
</dbReference>
<dbReference type="Proteomes" id="UP001194580">
    <property type="component" value="Unassembled WGS sequence"/>
</dbReference>
<reference evidence="1" key="1">
    <citation type="journal article" date="2020" name="Fungal Divers.">
        <title>Resolving the Mortierellaceae phylogeny through synthesis of multi-gene phylogenetics and phylogenomics.</title>
        <authorList>
            <person name="Vandepol N."/>
            <person name="Liber J."/>
            <person name="Desiro A."/>
            <person name="Na H."/>
            <person name="Kennedy M."/>
            <person name="Barry K."/>
            <person name="Grigoriev I.V."/>
            <person name="Miller A.N."/>
            <person name="O'Donnell K."/>
            <person name="Stajich J.E."/>
            <person name="Bonito G."/>
        </authorList>
    </citation>
    <scope>NUCLEOTIDE SEQUENCE</scope>
    <source>
        <strain evidence="1">NRRL 28262</strain>
    </source>
</reference>
<accession>A0AAD4DE25</accession>
<protein>
    <recommendedName>
        <fullName evidence="3">F-box domain-containing protein</fullName>
    </recommendedName>
</protein>
<gene>
    <name evidence="1" type="ORF">BGZ95_009730</name>
</gene>
<name>A0AAD4DE25_9FUNG</name>
<dbReference type="Gene3D" id="3.80.10.10">
    <property type="entry name" value="Ribonuclease Inhibitor"/>
    <property type="match status" value="1"/>
</dbReference>
<evidence type="ECO:0000313" key="2">
    <source>
        <dbReference type="Proteomes" id="UP001194580"/>
    </source>
</evidence>
<evidence type="ECO:0000313" key="1">
    <source>
        <dbReference type="EMBL" id="KAG0274473.1"/>
    </source>
</evidence>
<sequence length="587" mass="66270">MTGACNTFFRLPELLASLAPFLSRSDLIHLARTSHDINAICIPLFWHSLDLQNFALLTRLIDSPDGQRAFRDNIEFIQEVAWRPEFSWFYFHSLWSYLNLKPPEALRSVLIDSALLHEDWGNMPSTPCDSLVPLPPLLRLTRLDVSMIGIPRVKLSPEPPRYHPGSHIHHHMWLIRLNCVTLTHLHLDQFDIRSFRVARDVCRTISQLCHLRTFRLGLYANQLITRPVLKALYFSCPSSLVDLDFSRLGFSVLTTPSIDPEMEHCPVVETLALPYVGGLSSGIQNIIEDIGQLCPLLSSVSFPSTCLGVHLMRVMEVIPAGRLKAISSCYTNGLDTPRISLALVRHSISLRQIEWTYSSQIESAVIQAVLTTCRNLQVFRVNDLGDMGTGGLLLAHAVEREWVCKGIRELEMQLSITSDGRSPAYMDDPSKATWTDDHHRHWEDLGMLYTQIGSLTHLQVLSLASVGWFSMGSDSPNRGYALSPLQTHLPGLLALEDVATGQIGYLEKFAGLLWLKELRGSFAWTNKDAVVRMGEREVDWFVEHLPALKVATFEHGNDCELLSMLRARRPGLLLRDKSPFFEFFAGK</sequence>
<proteinExistence type="predicted"/>
<dbReference type="AlphaFoldDB" id="A0AAD4DE25"/>
<keyword evidence="2" id="KW-1185">Reference proteome</keyword>
<organism evidence="1 2">
    <name type="scientific">Linnemannia exigua</name>
    <dbReference type="NCBI Taxonomy" id="604196"/>
    <lineage>
        <taxon>Eukaryota</taxon>
        <taxon>Fungi</taxon>
        <taxon>Fungi incertae sedis</taxon>
        <taxon>Mucoromycota</taxon>
        <taxon>Mortierellomycotina</taxon>
        <taxon>Mortierellomycetes</taxon>
        <taxon>Mortierellales</taxon>
        <taxon>Mortierellaceae</taxon>
        <taxon>Linnemannia</taxon>
    </lineage>
</organism>
<dbReference type="SUPFAM" id="SSF52047">
    <property type="entry name" value="RNI-like"/>
    <property type="match status" value="1"/>
</dbReference>